<proteinExistence type="predicted"/>
<evidence type="ECO:0000313" key="4">
    <source>
        <dbReference type="Proteomes" id="UP001501510"/>
    </source>
</evidence>
<evidence type="ECO:0000256" key="1">
    <source>
        <dbReference type="SAM" id="MobiDB-lite"/>
    </source>
</evidence>
<accession>A0ABP3UI80</accession>
<protein>
    <recommendedName>
        <fullName evidence="5">Lipoprotein</fullName>
    </recommendedName>
</protein>
<feature type="region of interest" description="Disordered" evidence="1">
    <location>
        <begin position="24"/>
        <end position="48"/>
    </location>
</feature>
<feature type="compositionally biased region" description="Basic and acidic residues" evidence="1">
    <location>
        <begin position="29"/>
        <end position="38"/>
    </location>
</feature>
<reference evidence="4" key="1">
    <citation type="journal article" date="2019" name="Int. J. Syst. Evol. Microbiol.">
        <title>The Global Catalogue of Microorganisms (GCM) 10K type strain sequencing project: providing services to taxonomists for standard genome sequencing and annotation.</title>
        <authorList>
            <consortium name="The Broad Institute Genomics Platform"/>
            <consortium name="The Broad Institute Genome Sequencing Center for Infectious Disease"/>
            <person name="Wu L."/>
            <person name="Ma J."/>
        </authorList>
    </citation>
    <scope>NUCLEOTIDE SEQUENCE [LARGE SCALE GENOMIC DNA]</scope>
    <source>
        <strain evidence="4">JCM 1407</strain>
    </source>
</reference>
<dbReference type="PROSITE" id="PS51257">
    <property type="entry name" value="PROKAR_LIPOPROTEIN"/>
    <property type="match status" value="1"/>
</dbReference>
<evidence type="ECO:0000313" key="3">
    <source>
        <dbReference type="EMBL" id="GAA0735170.1"/>
    </source>
</evidence>
<name>A0ABP3UI80_9CLOT</name>
<organism evidence="3 4">
    <name type="scientific">Clostridium oceanicum</name>
    <dbReference type="NCBI Taxonomy" id="1543"/>
    <lineage>
        <taxon>Bacteria</taxon>
        <taxon>Bacillati</taxon>
        <taxon>Bacillota</taxon>
        <taxon>Clostridia</taxon>
        <taxon>Eubacteriales</taxon>
        <taxon>Clostridiaceae</taxon>
        <taxon>Clostridium</taxon>
    </lineage>
</organism>
<dbReference type="RefSeq" id="WP_343759203.1">
    <property type="nucleotide sequence ID" value="NZ_BAAACG010000006.1"/>
</dbReference>
<dbReference type="EMBL" id="BAAACG010000006">
    <property type="protein sequence ID" value="GAA0735170.1"/>
    <property type="molecule type" value="Genomic_DNA"/>
</dbReference>
<feature type="chain" id="PRO_5047519724" description="Lipoprotein" evidence="2">
    <location>
        <begin position="23"/>
        <end position="300"/>
    </location>
</feature>
<keyword evidence="2" id="KW-0732">Signal</keyword>
<dbReference type="Proteomes" id="UP001501510">
    <property type="component" value="Unassembled WGS sequence"/>
</dbReference>
<feature type="signal peptide" evidence="2">
    <location>
        <begin position="1"/>
        <end position="22"/>
    </location>
</feature>
<gene>
    <name evidence="3" type="ORF">GCM10008906_08490</name>
</gene>
<sequence length="300" mass="34380">MKFNKIILIASLVVVTTMSTLGCSNSSSNKDKKNESVKTEATSTKKKVEGSIIKDSNTLIDEDVKKYYDDYLIKHKKSMEKTIKERPEVKDMAEENFKKIEKNLPTFIELNQKAKESCAKGFYVEGTIKSSMENNGEHKLNIKSSNGNSRKEEHIDGKLAFLSIYSKDKDTAIDYDANKDKVKKVTKFSKKHSGEYPYQYGYFIHQGTNAPSADLKYIDYKGKKVVYGENKFESIDNGGNKFKIISKYWYDAKTGIIIKEQQESYNGDGSKSTYSTEYTIKFNQKFDKDTFTFDKSKLKK</sequence>
<comment type="caution">
    <text evidence="3">The sequence shown here is derived from an EMBL/GenBank/DDBJ whole genome shotgun (WGS) entry which is preliminary data.</text>
</comment>
<evidence type="ECO:0000256" key="2">
    <source>
        <dbReference type="SAM" id="SignalP"/>
    </source>
</evidence>
<evidence type="ECO:0008006" key="5">
    <source>
        <dbReference type="Google" id="ProtNLM"/>
    </source>
</evidence>
<keyword evidence="4" id="KW-1185">Reference proteome</keyword>